<proteinExistence type="predicted"/>
<evidence type="ECO:0000313" key="3">
    <source>
        <dbReference type="Proteomes" id="UP000315003"/>
    </source>
</evidence>
<dbReference type="Proteomes" id="UP000315003">
    <property type="component" value="Chromosome"/>
</dbReference>
<evidence type="ECO:0000313" key="2">
    <source>
        <dbReference type="EMBL" id="QDT60047.1"/>
    </source>
</evidence>
<name>A0A517SV85_9BACT</name>
<organism evidence="2 3">
    <name type="scientific">Stieleria bergensis</name>
    <dbReference type="NCBI Taxonomy" id="2528025"/>
    <lineage>
        <taxon>Bacteria</taxon>
        <taxon>Pseudomonadati</taxon>
        <taxon>Planctomycetota</taxon>
        <taxon>Planctomycetia</taxon>
        <taxon>Pirellulales</taxon>
        <taxon>Pirellulaceae</taxon>
        <taxon>Stieleria</taxon>
    </lineage>
</organism>
<gene>
    <name evidence="2" type="ORF">SV7mr_25640</name>
</gene>
<dbReference type="EMBL" id="CP036272">
    <property type="protein sequence ID" value="QDT60047.1"/>
    <property type="molecule type" value="Genomic_DNA"/>
</dbReference>
<reference evidence="2 3" key="1">
    <citation type="submission" date="2019-02" db="EMBL/GenBank/DDBJ databases">
        <title>Deep-cultivation of Planctomycetes and their phenomic and genomic characterization uncovers novel biology.</title>
        <authorList>
            <person name="Wiegand S."/>
            <person name="Jogler M."/>
            <person name="Boedeker C."/>
            <person name="Pinto D."/>
            <person name="Vollmers J."/>
            <person name="Rivas-Marin E."/>
            <person name="Kohn T."/>
            <person name="Peeters S.H."/>
            <person name="Heuer A."/>
            <person name="Rast P."/>
            <person name="Oberbeckmann S."/>
            <person name="Bunk B."/>
            <person name="Jeske O."/>
            <person name="Meyerdierks A."/>
            <person name="Storesund J.E."/>
            <person name="Kallscheuer N."/>
            <person name="Luecker S."/>
            <person name="Lage O.M."/>
            <person name="Pohl T."/>
            <person name="Merkel B.J."/>
            <person name="Hornburger P."/>
            <person name="Mueller R.-W."/>
            <person name="Bruemmer F."/>
            <person name="Labrenz M."/>
            <person name="Spormann A.M."/>
            <person name="Op den Camp H."/>
            <person name="Overmann J."/>
            <person name="Amann R."/>
            <person name="Jetten M.S.M."/>
            <person name="Mascher T."/>
            <person name="Medema M.H."/>
            <person name="Devos D.P."/>
            <person name="Kaster A.-K."/>
            <person name="Ovreas L."/>
            <person name="Rohde M."/>
            <person name="Galperin M.Y."/>
            <person name="Jogler C."/>
        </authorList>
    </citation>
    <scope>NUCLEOTIDE SEQUENCE [LARGE SCALE GENOMIC DNA]</scope>
    <source>
        <strain evidence="2 3">SV_7m_r</strain>
    </source>
</reference>
<dbReference type="AlphaFoldDB" id="A0A517SV85"/>
<sequence length="31" mass="3499">MGKKRTNRHQRDVALPADKPLENHSGSPSRD</sequence>
<accession>A0A517SV85</accession>
<protein>
    <submittedName>
        <fullName evidence="2">Uncharacterized protein</fullName>
    </submittedName>
</protein>
<keyword evidence="3" id="KW-1185">Reference proteome</keyword>
<evidence type="ECO:0000256" key="1">
    <source>
        <dbReference type="SAM" id="MobiDB-lite"/>
    </source>
</evidence>
<feature type="region of interest" description="Disordered" evidence="1">
    <location>
        <begin position="1"/>
        <end position="31"/>
    </location>
</feature>